<dbReference type="Gene3D" id="3.40.50.720">
    <property type="entry name" value="NAD(P)-binding Rossmann-like Domain"/>
    <property type="match status" value="1"/>
</dbReference>
<evidence type="ECO:0000313" key="9">
    <source>
        <dbReference type="Proteomes" id="UP000435036"/>
    </source>
</evidence>
<keyword evidence="9" id="KW-1185">Reference proteome</keyword>
<dbReference type="GO" id="GO:0019305">
    <property type="term" value="P:dTDP-rhamnose biosynthetic process"/>
    <property type="evidence" value="ECO:0007669"/>
    <property type="project" value="UniProtKB-UniPathway"/>
</dbReference>
<evidence type="ECO:0000313" key="8">
    <source>
        <dbReference type="EMBL" id="MVZ63323.1"/>
    </source>
</evidence>
<accession>A0A6N8L0Q5</accession>
<organism evidence="8 9">
    <name type="scientific">Sphingobacterium humi</name>
    <dbReference type="NCBI Taxonomy" id="1796905"/>
    <lineage>
        <taxon>Bacteria</taxon>
        <taxon>Pseudomonadati</taxon>
        <taxon>Bacteroidota</taxon>
        <taxon>Sphingobacteriia</taxon>
        <taxon>Sphingobacteriales</taxon>
        <taxon>Sphingobacteriaceae</taxon>
        <taxon>Sphingobacterium</taxon>
    </lineage>
</organism>
<dbReference type="EMBL" id="WSQA01000012">
    <property type="protein sequence ID" value="MVZ63323.1"/>
    <property type="molecule type" value="Genomic_DNA"/>
</dbReference>
<dbReference type="InterPro" id="IPR036291">
    <property type="entry name" value="NAD(P)-bd_dom_sf"/>
</dbReference>
<protein>
    <recommendedName>
        <fullName evidence="4 6">dTDP-4-dehydrorhamnose reductase</fullName>
        <ecNumber evidence="3 6">1.1.1.133</ecNumber>
    </recommendedName>
</protein>
<dbReference type="EC" id="1.1.1.133" evidence="3 6"/>
<reference evidence="8 9" key="1">
    <citation type="submission" date="2019-12" db="EMBL/GenBank/DDBJ databases">
        <authorList>
            <person name="Dong K."/>
        </authorList>
    </citation>
    <scope>NUCLEOTIDE SEQUENCE [LARGE SCALE GENOMIC DNA]</scope>
    <source>
        <strain evidence="8 9">JCM 31225</strain>
    </source>
</reference>
<dbReference type="Proteomes" id="UP000435036">
    <property type="component" value="Unassembled WGS sequence"/>
</dbReference>
<evidence type="ECO:0000256" key="6">
    <source>
        <dbReference type="RuleBase" id="RU364082"/>
    </source>
</evidence>
<feature type="domain" description="RmlD-like substrate binding" evidence="7">
    <location>
        <begin position="10"/>
        <end position="299"/>
    </location>
</feature>
<evidence type="ECO:0000256" key="3">
    <source>
        <dbReference type="ARBA" id="ARBA00012929"/>
    </source>
</evidence>
<keyword evidence="6" id="KW-0560">Oxidoreductase</keyword>
<dbReference type="RefSeq" id="WP_160370043.1">
    <property type="nucleotide sequence ID" value="NZ_WSQA01000012.1"/>
</dbReference>
<evidence type="ECO:0000256" key="4">
    <source>
        <dbReference type="ARBA" id="ARBA00017099"/>
    </source>
</evidence>
<comment type="pathway">
    <text evidence="1 6">Carbohydrate biosynthesis; dTDP-L-rhamnose biosynthesis.</text>
</comment>
<dbReference type="AlphaFoldDB" id="A0A6N8L0Q5"/>
<name>A0A6N8L0Q5_9SPHI</name>
<dbReference type="PANTHER" id="PTHR10491:SF4">
    <property type="entry name" value="METHIONINE ADENOSYLTRANSFERASE 2 SUBUNIT BETA"/>
    <property type="match status" value="1"/>
</dbReference>
<sequence>MDELNKTEKRVLLTGSNGFLGHKLTELILQKPGYSLCCTSQSPNRNPQQEGYRFEQLDLVDFDAIRQLVEDVKPSHIIHAAALTSVEVCESKPDLCQRLNVDASAYFANLCAEKDIHLTFLSTDFVFDGKNGPYAEDDECRPCNAYGQSKWDAERLIEATGCRAAILRTILVYGVIADANRSNIVLWAKGKLENGEAIRAVSDQWRMPTWVDDLAAACLLALEKEAQGTYHISSDTLYSIRELALLVAEHWHLDKNLLGEVSAAEIGQATNRPQKTGFILEKAKRELGFSPTSFTESLFTIDQQINAFRK</sequence>
<dbReference type="GO" id="GO:0005829">
    <property type="term" value="C:cytosol"/>
    <property type="evidence" value="ECO:0007669"/>
    <property type="project" value="TreeGrafter"/>
</dbReference>
<evidence type="ECO:0000259" key="7">
    <source>
        <dbReference type="Pfam" id="PF04321"/>
    </source>
</evidence>
<dbReference type="GO" id="GO:0008831">
    <property type="term" value="F:dTDP-4-dehydrorhamnose reductase activity"/>
    <property type="evidence" value="ECO:0007669"/>
    <property type="project" value="UniProtKB-EC"/>
</dbReference>
<comment type="function">
    <text evidence="6">Catalyzes the reduction of dTDP-6-deoxy-L-lyxo-4-hexulose to yield dTDP-L-rhamnose.</text>
</comment>
<dbReference type="Pfam" id="PF04321">
    <property type="entry name" value="RmlD_sub_bind"/>
    <property type="match status" value="1"/>
</dbReference>
<keyword evidence="6" id="KW-0521">NADP</keyword>
<comment type="caution">
    <text evidence="8">The sequence shown here is derived from an EMBL/GenBank/DDBJ whole genome shotgun (WGS) entry which is preliminary data.</text>
</comment>
<evidence type="ECO:0000256" key="1">
    <source>
        <dbReference type="ARBA" id="ARBA00004781"/>
    </source>
</evidence>
<dbReference type="OrthoDB" id="9803892at2"/>
<proteinExistence type="inferred from homology"/>
<comment type="catalytic activity">
    <reaction evidence="5">
        <text>dTDP-beta-L-rhamnose + NADP(+) = dTDP-4-dehydro-beta-L-rhamnose + NADPH + H(+)</text>
        <dbReference type="Rhea" id="RHEA:21796"/>
        <dbReference type="ChEBI" id="CHEBI:15378"/>
        <dbReference type="ChEBI" id="CHEBI:57510"/>
        <dbReference type="ChEBI" id="CHEBI:57783"/>
        <dbReference type="ChEBI" id="CHEBI:58349"/>
        <dbReference type="ChEBI" id="CHEBI:62830"/>
        <dbReference type="EC" id="1.1.1.133"/>
    </reaction>
</comment>
<dbReference type="InterPro" id="IPR005913">
    <property type="entry name" value="dTDP_dehydrorham_reduct"/>
</dbReference>
<dbReference type="UniPathway" id="UPA00124"/>
<dbReference type="InterPro" id="IPR029903">
    <property type="entry name" value="RmlD-like-bd"/>
</dbReference>
<comment type="similarity">
    <text evidence="2 6">Belongs to the dTDP-4-dehydrorhamnose reductase family.</text>
</comment>
<evidence type="ECO:0000256" key="2">
    <source>
        <dbReference type="ARBA" id="ARBA00010944"/>
    </source>
</evidence>
<gene>
    <name evidence="8" type="ORF">GQF63_14930</name>
</gene>
<dbReference type="SUPFAM" id="SSF51735">
    <property type="entry name" value="NAD(P)-binding Rossmann-fold domains"/>
    <property type="match status" value="1"/>
</dbReference>
<evidence type="ECO:0000256" key="5">
    <source>
        <dbReference type="ARBA" id="ARBA00048200"/>
    </source>
</evidence>
<dbReference type="PANTHER" id="PTHR10491">
    <property type="entry name" value="DTDP-4-DEHYDRORHAMNOSE REDUCTASE"/>
    <property type="match status" value="1"/>
</dbReference>
<dbReference type="CDD" id="cd05254">
    <property type="entry name" value="dTDP_HR_like_SDR_e"/>
    <property type="match status" value="1"/>
</dbReference>